<dbReference type="PANTHER" id="PTHR43177">
    <property type="entry name" value="PROTEIN NRFC"/>
    <property type="match status" value="1"/>
</dbReference>
<organism evidence="6 9">
    <name type="scientific">Parvibacter caecicola</name>
    <dbReference type="NCBI Taxonomy" id="747645"/>
    <lineage>
        <taxon>Bacteria</taxon>
        <taxon>Bacillati</taxon>
        <taxon>Actinomycetota</taxon>
        <taxon>Coriobacteriia</taxon>
        <taxon>Coriobacteriales</taxon>
        <taxon>Coriobacteriaceae</taxon>
        <taxon>Parvibacter</taxon>
    </lineage>
</organism>
<proteinExistence type="predicted"/>
<dbReference type="Gene3D" id="3.30.70.20">
    <property type="match status" value="2"/>
</dbReference>
<reference evidence="7 8" key="1">
    <citation type="submission" date="2019-04" db="EMBL/GenBank/DDBJ databases">
        <title>Microbes associate with the intestines of laboratory mice.</title>
        <authorList>
            <person name="Navarre W."/>
            <person name="Wong E."/>
            <person name="Huang K.C."/>
            <person name="Tropini C."/>
            <person name="Ng K."/>
            <person name="Yu B."/>
        </authorList>
    </citation>
    <scope>NUCLEOTIDE SEQUENCE [LARGE SCALE GENOMIC DNA]</scope>
    <source>
        <strain evidence="7 8">NM48_B13</strain>
    </source>
</reference>
<keyword evidence="3" id="KW-0408">Iron</keyword>
<comment type="caution">
    <text evidence="6">The sequence shown here is derived from an EMBL/GenBank/DDBJ whole genome shotgun (WGS) entry which is preliminary data.</text>
</comment>
<dbReference type="PROSITE" id="PS00198">
    <property type="entry name" value="4FE4S_FER_1"/>
    <property type="match status" value="1"/>
</dbReference>
<feature type="domain" description="4Fe-4S ferredoxin-type" evidence="5">
    <location>
        <begin position="89"/>
        <end position="119"/>
    </location>
</feature>
<evidence type="ECO:0000313" key="8">
    <source>
        <dbReference type="Proteomes" id="UP000309454"/>
    </source>
</evidence>
<evidence type="ECO:0000256" key="4">
    <source>
        <dbReference type="ARBA" id="ARBA00023014"/>
    </source>
</evidence>
<accession>A0A3N0A8H6</accession>
<gene>
    <name evidence="7" type="ORF">E5982_08910</name>
    <name evidence="6" type="ORF">FHR31_001557</name>
</gene>
<dbReference type="CDD" id="cd10551">
    <property type="entry name" value="PsrB"/>
    <property type="match status" value="1"/>
</dbReference>
<dbReference type="Proteomes" id="UP000309454">
    <property type="component" value="Unassembled WGS sequence"/>
</dbReference>
<dbReference type="RefSeq" id="WP_123186120.1">
    <property type="nucleotide sequence ID" value="NZ_CANPEU010000007.1"/>
</dbReference>
<evidence type="ECO:0000256" key="3">
    <source>
        <dbReference type="ARBA" id="ARBA00023004"/>
    </source>
</evidence>
<dbReference type="SUPFAM" id="SSF54862">
    <property type="entry name" value="4Fe-4S ferredoxins"/>
    <property type="match status" value="1"/>
</dbReference>
<dbReference type="EMBL" id="JACHYA010000005">
    <property type="protein sequence ID" value="MBB3171731.1"/>
    <property type="molecule type" value="Genomic_DNA"/>
</dbReference>
<reference evidence="6 9" key="2">
    <citation type="submission" date="2020-08" db="EMBL/GenBank/DDBJ databases">
        <title>Sequencing the genomes of 1000 actinobacteria strains.</title>
        <authorList>
            <person name="Klenk H.-P."/>
        </authorList>
    </citation>
    <scope>NUCLEOTIDE SEQUENCE [LARGE SCALE GENOMIC DNA]</scope>
    <source>
        <strain evidence="6 9">DSM 22242</strain>
    </source>
</reference>
<keyword evidence="2" id="KW-0479">Metal-binding</keyword>
<sequence>MTRLGFVIESKACIACHSCAVACKVENNLPDEVWWNRILTDGGPNMDSPAGTYPNLSISTVPMACQHCENPACVKVCPVGATYKDAETGVVRQDYDKCIGCRMCVAACPYTGVRNFNWEEPKYAIGQPMGALDIPVHEKHVVEKCTMCWHRLAKGEQPACIEPCPARIRHFGDFDDPNSEVSKLVRENECSQLLEDRGTNPSVYYVM</sequence>
<dbReference type="GeneID" id="93357435"/>
<dbReference type="InterPro" id="IPR017900">
    <property type="entry name" value="4Fe4S_Fe_S_CS"/>
</dbReference>
<dbReference type="InterPro" id="IPR050954">
    <property type="entry name" value="ET_IronSulfur_Cluster-Binding"/>
</dbReference>
<dbReference type="GO" id="GO:0051539">
    <property type="term" value="F:4 iron, 4 sulfur cluster binding"/>
    <property type="evidence" value="ECO:0007669"/>
    <property type="project" value="UniProtKB-KW"/>
</dbReference>
<dbReference type="InterPro" id="IPR017896">
    <property type="entry name" value="4Fe4S_Fe-S-bd"/>
</dbReference>
<dbReference type="EMBL" id="SSTM01000008">
    <property type="protein sequence ID" value="TJW09641.1"/>
    <property type="molecule type" value="Genomic_DNA"/>
</dbReference>
<evidence type="ECO:0000256" key="1">
    <source>
        <dbReference type="ARBA" id="ARBA00022485"/>
    </source>
</evidence>
<dbReference type="PANTHER" id="PTHR43177:SF3">
    <property type="entry name" value="PROTEIN NRFC HOMOLOG"/>
    <property type="match status" value="1"/>
</dbReference>
<evidence type="ECO:0000313" key="7">
    <source>
        <dbReference type="EMBL" id="TJW09641.1"/>
    </source>
</evidence>
<keyword evidence="1" id="KW-0004">4Fe-4S</keyword>
<evidence type="ECO:0000256" key="2">
    <source>
        <dbReference type="ARBA" id="ARBA00022723"/>
    </source>
</evidence>
<evidence type="ECO:0000313" key="6">
    <source>
        <dbReference type="EMBL" id="MBB3171731.1"/>
    </source>
</evidence>
<dbReference type="PROSITE" id="PS51379">
    <property type="entry name" value="4FE4S_FER_2"/>
    <property type="match status" value="2"/>
</dbReference>
<dbReference type="Proteomes" id="UP000530850">
    <property type="component" value="Unassembled WGS sequence"/>
</dbReference>
<keyword evidence="8" id="KW-1185">Reference proteome</keyword>
<name>A0A3N0A8H6_9ACTN</name>
<dbReference type="GO" id="GO:0046872">
    <property type="term" value="F:metal ion binding"/>
    <property type="evidence" value="ECO:0007669"/>
    <property type="project" value="UniProtKB-KW"/>
</dbReference>
<keyword evidence="4" id="KW-0411">Iron-sulfur</keyword>
<dbReference type="AlphaFoldDB" id="A0A3N0A8H6"/>
<protein>
    <submittedName>
        <fullName evidence="7">4Fe-4S dicluster domain-containing protein</fullName>
    </submittedName>
    <submittedName>
        <fullName evidence="6">Molybdopterin-containing oxidoreductase family iron-sulfur binding subunit</fullName>
    </submittedName>
</protein>
<feature type="domain" description="4Fe-4S ferredoxin-type" evidence="5">
    <location>
        <begin position="56"/>
        <end position="87"/>
    </location>
</feature>
<dbReference type="OrthoDB" id="3175224at2"/>
<dbReference type="Pfam" id="PF13247">
    <property type="entry name" value="Fer4_11"/>
    <property type="match status" value="2"/>
</dbReference>
<evidence type="ECO:0000313" key="9">
    <source>
        <dbReference type="Proteomes" id="UP000530850"/>
    </source>
</evidence>
<evidence type="ECO:0000259" key="5">
    <source>
        <dbReference type="PROSITE" id="PS51379"/>
    </source>
</evidence>